<comment type="caution">
    <text evidence="1">The sequence shown here is derived from an EMBL/GenBank/DDBJ whole genome shotgun (WGS) entry which is preliminary data.</text>
</comment>
<dbReference type="Proteomes" id="UP000316181">
    <property type="component" value="Unassembled WGS sequence"/>
</dbReference>
<dbReference type="PANTHER" id="PTHR47623">
    <property type="entry name" value="OS09G0287300 PROTEIN"/>
    <property type="match status" value="1"/>
</dbReference>
<dbReference type="InterPro" id="IPR029033">
    <property type="entry name" value="His_PPase_superfam"/>
</dbReference>
<accession>A0A542SMD2</accession>
<dbReference type="InterPro" id="IPR013078">
    <property type="entry name" value="His_Pase_superF_clade-1"/>
</dbReference>
<evidence type="ECO:0000313" key="1">
    <source>
        <dbReference type="EMBL" id="TQK75783.1"/>
    </source>
</evidence>
<dbReference type="SUPFAM" id="SSF53254">
    <property type="entry name" value="Phosphoglycerate mutase-like"/>
    <property type="match status" value="1"/>
</dbReference>
<name>A0A542SMD2_9MICO</name>
<keyword evidence="2" id="KW-1185">Reference proteome</keyword>
<dbReference type="Gene3D" id="3.40.50.1240">
    <property type="entry name" value="Phosphoglycerate mutase-like"/>
    <property type="match status" value="1"/>
</dbReference>
<dbReference type="Pfam" id="PF00300">
    <property type="entry name" value="His_Phos_1"/>
    <property type="match status" value="1"/>
</dbReference>
<organism evidence="1 2">
    <name type="scientific">Rarobacter incanus</name>
    <dbReference type="NCBI Taxonomy" id="153494"/>
    <lineage>
        <taxon>Bacteria</taxon>
        <taxon>Bacillati</taxon>
        <taxon>Actinomycetota</taxon>
        <taxon>Actinomycetes</taxon>
        <taxon>Micrococcales</taxon>
        <taxon>Rarobacteraceae</taxon>
        <taxon>Rarobacter</taxon>
    </lineage>
</organism>
<sequence length="160" mass="16599">MGAHAGDHGRPLALRGRTQARQLGQDLGARDCFPQAVLCSDALRTRQTWDLVGSGLKDQGADLAAVEVQVLADLYDAAPTRLLALLDRVDPAATTVFVVGHEPTISMTAGFLADGDSDDGALAQVKVGVPTATACVLTSTAQWGQWTAGSATLQSVSRVS</sequence>
<proteinExistence type="predicted"/>
<gene>
    <name evidence="1" type="ORF">FB389_0418</name>
</gene>
<protein>
    <submittedName>
        <fullName evidence="1">Phosphohistidine phosphatase</fullName>
    </submittedName>
</protein>
<evidence type="ECO:0000313" key="2">
    <source>
        <dbReference type="Proteomes" id="UP000316181"/>
    </source>
</evidence>
<dbReference type="OrthoDB" id="9810154at2"/>
<dbReference type="PANTHER" id="PTHR47623:SF1">
    <property type="entry name" value="OS09G0287300 PROTEIN"/>
    <property type="match status" value="1"/>
</dbReference>
<dbReference type="EMBL" id="VFNV01000001">
    <property type="protein sequence ID" value="TQK75783.1"/>
    <property type="molecule type" value="Genomic_DNA"/>
</dbReference>
<reference evidence="1 2" key="1">
    <citation type="submission" date="2019-06" db="EMBL/GenBank/DDBJ databases">
        <title>Sequencing the genomes of 1000 actinobacteria strains.</title>
        <authorList>
            <person name="Klenk H.-P."/>
        </authorList>
    </citation>
    <scope>NUCLEOTIDE SEQUENCE [LARGE SCALE GENOMIC DNA]</scope>
    <source>
        <strain evidence="1 2">DSM 10596</strain>
    </source>
</reference>
<dbReference type="CDD" id="cd07067">
    <property type="entry name" value="HP_PGM_like"/>
    <property type="match status" value="1"/>
</dbReference>
<dbReference type="AlphaFoldDB" id="A0A542SMD2"/>